<dbReference type="InterPro" id="IPR036390">
    <property type="entry name" value="WH_DNA-bd_sf"/>
</dbReference>
<dbReference type="EMBL" id="CP022375">
    <property type="protein sequence ID" value="AXH30711.1"/>
    <property type="molecule type" value="Genomic_DNA"/>
</dbReference>
<dbReference type="KEGG" id="foo:CGC45_05240"/>
<sequence length="99" mass="11362">MPTNKQQSWTFLTNHSHVLCLINSDPNITIRDMAIKVGITERAVLNILSDLTETAYLTVTKIGRNNHYTINKNKKLRHPIESHCNIDDFLKPLAMKNSF</sequence>
<organism evidence="1 2">
    <name type="scientific">Francisella opportunistica</name>
    <dbReference type="NCBI Taxonomy" id="2016517"/>
    <lineage>
        <taxon>Bacteria</taxon>
        <taxon>Pseudomonadati</taxon>
        <taxon>Pseudomonadota</taxon>
        <taxon>Gammaproteobacteria</taxon>
        <taxon>Thiotrichales</taxon>
        <taxon>Francisellaceae</taxon>
        <taxon>Francisella</taxon>
    </lineage>
</organism>
<proteinExistence type="predicted"/>
<reference evidence="1 2" key="1">
    <citation type="submission" date="2017-07" db="EMBL/GenBank/DDBJ databases">
        <title>Complete genome sequences and comparative analysis of the novel pathogen Francisella opportunistica.</title>
        <authorList>
            <person name="Dietrich E.A."/>
            <person name="Kingry L.C."/>
            <person name="Petersen J.M."/>
        </authorList>
    </citation>
    <scope>NUCLEOTIDE SEQUENCE [LARGE SCALE GENOMIC DNA]</scope>
    <source>
        <strain evidence="1 2">14-2155</strain>
    </source>
</reference>
<evidence type="ECO:0000313" key="1">
    <source>
        <dbReference type="EMBL" id="AXH30711.1"/>
    </source>
</evidence>
<dbReference type="RefSeq" id="WP_071629975.1">
    <property type="nucleotide sequence ID" value="NZ_CP022375.1"/>
</dbReference>
<dbReference type="SUPFAM" id="SSF46785">
    <property type="entry name" value="Winged helix' DNA-binding domain"/>
    <property type="match status" value="1"/>
</dbReference>
<dbReference type="Proteomes" id="UP000253862">
    <property type="component" value="Chromosome"/>
</dbReference>
<dbReference type="Gene3D" id="1.10.10.10">
    <property type="entry name" value="Winged helix-like DNA-binding domain superfamily/Winged helix DNA-binding domain"/>
    <property type="match status" value="1"/>
</dbReference>
<dbReference type="Pfam" id="PF13412">
    <property type="entry name" value="HTH_24"/>
    <property type="match status" value="1"/>
</dbReference>
<dbReference type="InterPro" id="IPR036388">
    <property type="entry name" value="WH-like_DNA-bd_sf"/>
</dbReference>
<name>A0A345JTR5_9GAMM</name>
<accession>A0A345JTR5</accession>
<gene>
    <name evidence="1" type="ORF">CGC43_05245</name>
</gene>
<dbReference type="OrthoDB" id="371140at2"/>
<protein>
    <submittedName>
        <fullName evidence="1">ArsR family transcriptional regulator</fullName>
    </submittedName>
</protein>
<dbReference type="AlphaFoldDB" id="A0A345JTR5"/>
<keyword evidence="2" id="KW-1185">Reference proteome</keyword>
<evidence type="ECO:0000313" key="2">
    <source>
        <dbReference type="Proteomes" id="UP000253862"/>
    </source>
</evidence>